<evidence type="ECO:0000313" key="7">
    <source>
        <dbReference type="EMBL" id="ABE29338.1"/>
    </source>
</evidence>
<keyword evidence="3 7" id="KW-0378">Hydrolase</keyword>
<dbReference type="EC" id="3.4.21.69" evidence="7"/>
<evidence type="ECO:0000313" key="8">
    <source>
        <dbReference type="Proteomes" id="UP000001817"/>
    </source>
</evidence>
<dbReference type="KEGG" id="bxe:Bxe_A3650"/>
<keyword evidence="2" id="KW-0645">Protease</keyword>
<evidence type="ECO:0000256" key="3">
    <source>
        <dbReference type="ARBA" id="ARBA00022801"/>
    </source>
</evidence>
<feature type="domain" description="Peptidase S49" evidence="6">
    <location>
        <begin position="137"/>
        <end position="279"/>
    </location>
</feature>
<feature type="region of interest" description="Disordered" evidence="5">
    <location>
        <begin position="288"/>
        <end position="308"/>
    </location>
</feature>
<evidence type="ECO:0000259" key="6">
    <source>
        <dbReference type="Pfam" id="PF01343"/>
    </source>
</evidence>
<evidence type="ECO:0000256" key="5">
    <source>
        <dbReference type="SAM" id="MobiDB-lite"/>
    </source>
</evidence>
<dbReference type="Proteomes" id="UP000001817">
    <property type="component" value="Chromosome 1"/>
</dbReference>
<dbReference type="MEROPS" id="S49.003"/>
<organism evidence="7 8">
    <name type="scientific">Paraburkholderia xenovorans (strain LB400)</name>
    <dbReference type="NCBI Taxonomy" id="266265"/>
    <lineage>
        <taxon>Bacteria</taxon>
        <taxon>Pseudomonadati</taxon>
        <taxon>Pseudomonadota</taxon>
        <taxon>Betaproteobacteria</taxon>
        <taxon>Burkholderiales</taxon>
        <taxon>Burkholderiaceae</taxon>
        <taxon>Paraburkholderia</taxon>
    </lineage>
</organism>
<dbReference type="Gene3D" id="3.90.226.10">
    <property type="entry name" value="2-enoyl-CoA Hydratase, Chain A, domain 1"/>
    <property type="match status" value="1"/>
</dbReference>
<dbReference type="InterPro" id="IPR033855">
    <property type="entry name" value="Protein_C"/>
</dbReference>
<evidence type="ECO:0000256" key="1">
    <source>
        <dbReference type="ARBA" id="ARBA00008683"/>
    </source>
</evidence>
<dbReference type="InterPro" id="IPR002142">
    <property type="entry name" value="Peptidase_S49"/>
</dbReference>
<sequence>MTPGYQHLATRLLNTPLAIEQGRFAAFAATTCATPRIAAIGSRVGDDIAQAGSRPPYAMVAGIAVIQVQGMLLSRTGAAGPCLMTGADFVTGYDGIRANVSAALADPAVRAIVLDIDSPGGEIAGLLDLADAIYAARRRKPLLAVCNECAFSAAYCLASACEQVTVPRTGGTGGVGVLVVHVDFSKALTDAGIAVTLITSGEHKADGNEYRPLSRDAYRRIKADVDATAKMLIAMVAHNRGLSQAQVRDTEGATYLGAAGVRAGLADAVMSPDEALLSLLRELDRPRALSSHQEARGHQSSRRQQRRSWGELAYRAEVKAALR</sequence>
<dbReference type="AlphaFoldDB" id="Q144A1"/>
<dbReference type="Pfam" id="PF01343">
    <property type="entry name" value="Peptidase_S49"/>
    <property type="match status" value="1"/>
</dbReference>
<dbReference type="GO" id="GO:0006508">
    <property type="term" value="P:proteolysis"/>
    <property type="evidence" value="ECO:0007669"/>
    <property type="project" value="UniProtKB-KW"/>
</dbReference>
<proteinExistence type="inferred from homology"/>
<dbReference type="KEGG" id="bxb:DR64_1342"/>
<dbReference type="PATRIC" id="fig|266265.5.peg.821"/>
<dbReference type="RefSeq" id="WP_011487113.1">
    <property type="nucleotide sequence ID" value="NC_007951.1"/>
</dbReference>
<dbReference type="STRING" id="266265.Bxe_A3650"/>
<dbReference type="eggNOG" id="COG0616">
    <property type="taxonomic scope" value="Bacteria"/>
</dbReference>
<reference evidence="7 8" key="1">
    <citation type="journal article" date="2006" name="Proc. Natl. Acad. Sci. U.S.A.">
        <title>Burkholderia xenovorans LB400 harbors a multi-replicon, 9.73-Mbp genome shaped for versatility.</title>
        <authorList>
            <person name="Chain P.S."/>
            <person name="Denef V.J."/>
            <person name="Konstantinidis K.T."/>
            <person name="Vergez L.M."/>
            <person name="Agullo L."/>
            <person name="Reyes V.L."/>
            <person name="Hauser L."/>
            <person name="Cordova M."/>
            <person name="Gomez L."/>
            <person name="Gonzalez M."/>
            <person name="Land M."/>
            <person name="Lao V."/>
            <person name="Larimer F."/>
            <person name="LiPuma J.J."/>
            <person name="Mahenthiralingam E."/>
            <person name="Malfatti S.A."/>
            <person name="Marx C.J."/>
            <person name="Parnell J.J."/>
            <person name="Ramette A."/>
            <person name="Richardson P."/>
            <person name="Seeger M."/>
            <person name="Smith D."/>
            <person name="Spilker T."/>
            <person name="Sul W.J."/>
            <person name="Tsoi T.V."/>
            <person name="Ulrich L.E."/>
            <person name="Zhulin I.B."/>
            <person name="Tiedje J.M."/>
        </authorList>
    </citation>
    <scope>NUCLEOTIDE SEQUENCE [LARGE SCALE GENOMIC DNA]</scope>
    <source>
        <strain evidence="7 8">LB400</strain>
    </source>
</reference>
<name>Q144A1_PARXL</name>
<dbReference type="GO" id="GO:0004252">
    <property type="term" value="F:serine-type endopeptidase activity"/>
    <property type="evidence" value="ECO:0007669"/>
    <property type="project" value="UniProtKB-EC"/>
</dbReference>
<dbReference type="SUPFAM" id="SSF52096">
    <property type="entry name" value="ClpP/crotonase"/>
    <property type="match status" value="1"/>
</dbReference>
<gene>
    <name evidence="7" type="ORF">Bxe_A3650</name>
</gene>
<dbReference type="CDD" id="cd07022">
    <property type="entry name" value="S49_Sppa_36K_type"/>
    <property type="match status" value="1"/>
</dbReference>
<dbReference type="InterPro" id="IPR029045">
    <property type="entry name" value="ClpP/crotonase-like_dom_sf"/>
</dbReference>
<accession>Q144A1</accession>
<dbReference type="PANTHER" id="PTHR33209:SF1">
    <property type="entry name" value="PEPTIDASE S49 DOMAIN-CONTAINING PROTEIN"/>
    <property type="match status" value="1"/>
</dbReference>
<evidence type="ECO:0000256" key="2">
    <source>
        <dbReference type="ARBA" id="ARBA00022670"/>
    </source>
</evidence>
<protein>
    <submittedName>
        <fullName evidence="7">Protein C, Serine peptidase, MEROPS family S49</fullName>
        <ecNumber evidence="7">3.4.21.69</ecNumber>
    </submittedName>
</protein>
<dbReference type="PANTHER" id="PTHR33209">
    <property type="entry name" value="PROTEASE 4"/>
    <property type="match status" value="1"/>
</dbReference>
<feature type="compositionally biased region" description="Basic and acidic residues" evidence="5">
    <location>
        <begin position="288"/>
        <end position="297"/>
    </location>
</feature>
<dbReference type="OrthoDB" id="6999246at2"/>
<keyword evidence="8" id="KW-1185">Reference proteome</keyword>
<comment type="similarity">
    <text evidence="1">Belongs to the peptidase S49 family.</text>
</comment>
<keyword evidence="4" id="KW-0720">Serine protease</keyword>
<evidence type="ECO:0000256" key="4">
    <source>
        <dbReference type="ARBA" id="ARBA00022825"/>
    </source>
</evidence>
<dbReference type="EMBL" id="CP000270">
    <property type="protein sequence ID" value="ABE29338.1"/>
    <property type="molecule type" value="Genomic_DNA"/>
</dbReference>